<accession>A0A1B9IBZ3</accession>
<reference evidence="1" key="3">
    <citation type="submission" date="2016-07" db="EMBL/GenBank/DDBJ databases">
        <title>Evolution of pathogenesis and genome organization in the Tremellales.</title>
        <authorList>
            <person name="Cuomo C."/>
            <person name="Litvintseva A."/>
            <person name="Heitman J."/>
            <person name="Chen Y."/>
            <person name="Sun S."/>
            <person name="Springer D."/>
            <person name="Dromer F."/>
            <person name="Young S."/>
            <person name="Zeng Q."/>
            <person name="Chapman S."/>
            <person name="Gujja S."/>
            <person name="Saif S."/>
            <person name="Birren B."/>
        </authorList>
    </citation>
    <scope>NUCLEOTIDE SEQUENCE</scope>
    <source>
        <strain evidence="1">CBS 10737</strain>
    </source>
</reference>
<sequence>MSIKQHHYQCYHSSISSNSFTSFQIHHQYKIEFPIKDECPRWSLKITKDELNFLIILQNLVPHIFLNSFDYELAIAPAMGYERAKDLSNAMVIPLDQISFSYLSPTGERYIGKINNIHSHMICLNIPSAN</sequence>
<gene>
    <name evidence="1" type="ORF">I206_00238</name>
    <name evidence="2" type="ORF">I206_101089</name>
</gene>
<protein>
    <submittedName>
        <fullName evidence="1">Uncharacterized protein</fullName>
    </submittedName>
</protein>
<reference evidence="2" key="4">
    <citation type="submission" date="2024-02" db="EMBL/GenBank/DDBJ databases">
        <title>Comparative genomics of Cryptococcus and Kwoniella reveals pathogenesis evolution and contrasting modes of karyotype evolution via chromosome fusion or intercentromeric recombination.</title>
        <authorList>
            <person name="Coelho M.A."/>
            <person name="David-Palma M."/>
            <person name="Shea T."/>
            <person name="Bowers K."/>
            <person name="McGinley-Smith S."/>
            <person name="Mohammad A.W."/>
            <person name="Gnirke A."/>
            <person name="Yurkov A.M."/>
            <person name="Nowrousian M."/>
            <person name="Sun S."/>
            <person name="Cuomo C.A."/>
            <person name="Heitman J."/>
        </authorList>
    </citation>
    <scope>NUCLEOTIDE SEQUENCE</scope>
    <source>
        <strain evidence="2">CBS 10737</strain>
    </source>
</reference>
<evidence type="ECO:0000313" key="2">
    <source>
        <dbReference type="EMBL" id="WWC67182.1"/>
    </source>
</evidence>
<organism evidence="1">
    <name type="scientific">Kwoniella pini CBS 10737</name>
    <dbReference type="NCBI Taxonomy" id="1296096"/>
    <lineage>
        <taxon>Eukaryota</taxon>
        <taxon>Fungi</taxon>
        <taxon>Dikarya</taxon>
        <taxon>Basidiomycota</taxon>
        <taxon>Agaricomycotina</taxon>
        <taxon>Tremellomycetes</taxon>
        <taxon>Tremellales</taxon>
        <taxon>Cryptococcaceae</taxon>
        <taxon>Kwoniella</taxon>
    </lineage>
</organism>
<dbReference type="AlphaFoldDB" id="A0A1B9IBZ3"/>
<dbReference type="Proteomes" id="UP000094020">
    <property type="component" value="Chromosome 1"/>
</dbReference>
<dbReference type="KEGG" id="kpin:30168607"/>
<keyword evidence="3" id="KW-1185">Reference proteome</keyword>
<reference evidence="2" key="2">
    <citation type="submission" date="2013-07" db="EMBL/GenBank/DDBJ databases">
        <authorList>
            <consortium name="The Broad Institute Genome Sequencing Platform"/>
            <person name="Cuomo C."/>
            <person name="Litvintseva A."/>
            <person name="Chen Y."/>
            <person name="Heitman J."/>
            <person name="Sun S."/>
            <person name="Springer D."/>
            <person name="Dromer F."/>
            <person name="Young S.K."/>
            <person name="Zeng Q."/>
            <person name="Gargeya S."/>
            <person name="Fitzgerald M."/>
            <person name="Abouelleil A."/>
            <person name="Alvarado L."/>
            <person name="Berlin A.M."/>
            <person name="Chapman S.B."/>
            <person name="Dewar J."/>
            <person name="Goldberg J."/>
            <person name="Griggs A."/>
            <person name="Gujja S."/>
            <person name="Hansen M."/>
            <person name="Howarth C."/>
            <person name="Imamovic A."/>
            <person name="Larimer J."/>
            <person name="McCowan C."/>
            <person name="Murphy C."/>
            <person name="Pearson M."/>
            <person name="Priest M."/>
            <person name="Roberts A."/>
            <person name="Saif S."/>
            <person name="Shea T."/>
            <person name="Sykes S."/>
            <person name="Wortman J."/>
            <person name="Nusbaum C."/>
            <person name="Birren B."/>
        </authorList>
    </citation>
    <scope>NUCLEOTIDE SEQUENCE</scope>
    <source>
        <strain evidence="2">CBS 10737</strain>
    </source>
</reference>
<dbReference type="RefSeq" id="XP_019014156.1">
    <property type="nucleotide sequence ID" value="XM_019152018.1"/>
</dbReference>
<name>A0A1B9IBZ3_9TREE</name>
<dbReference type="GeneID" id="30168607"/>
<dbReference type="EMBL" id="CP144519">
    <property type="protein sequence ID" value="WWC67182.1"/>
    <property type="molecule type" value="Genomic_DNA"/>
</dbReference>
<dbReference type="EMBL" id="KI894007">
    <property type="protein sequence ID" value="OCF52937.1"/>
    <property type="molecule type" value="Genomic_DNA"/>
</dbReference>
<evidence type="ECO:0000313" key="1">
    <source>
        <dbReference type="EMBL" id="OCF52937.1"/>
    </source>
</evidence>
<proteinExistence type="predicted"/>
<reference evidence="1" key="1">
    <citation type="submission" date="2013-07" db="EMBL/GenBank/DDBJ databases">
        <title>The Genome Sequence of Cryptococcus pinus CBS10737.</title>
        <authorList>
            <consortium name="The Broad Institute Genome Sequencing Platform"/>
            <person name="Cuomo C."/>
            <person name="Litvintseva A."/>
            <person name="Chen Y."/>
            <person name="Heitman J."/>
            <person name="Sun S."/>
            <person name="Springer D."/>
            <person name="Dromer F."/>
            <person name="Young S.K."/>
            <person name="Zeng Q."/>
            <person name="Gargeya S."/>
            <person name="Fitzgerald M."/>
            <person name="Abouelleil A."/>
            <person name="Alvarado L."/>
            <person name="Berlin A.M."/>
            <person name="Chapman S.B."/>
            <person name="Dewar J."/>
            <person name="Goldberg J."/>
            <person name="Griggs A."/>
            <person name="Gujja S."/>
            <person name="Hansen M."/>
            <person name="Howarth C."/>
            <person name="Imamovic A."/>
            <person name="Larimer J."/>
            <person name="McCowan C."/>
            <person name="Murphy C."/>
            <person name="Pearson M."/>
            <person name="Priest M."/>
            <person name="Roberts A."/>
            <person name="Saif S."/>
            <person name="Shea T."/>
            <person name="Sykes S."/>
            <person name="Wortman J."/>
            <person name="Nusbaum C."/>
            <person name="Birren B."/>
        </authorList>
    </citation>
    <scope>NUCLEOTIDE SEQUENCE [LARGE SCALE GENOMIC DNA]</scope>
    <source>
        <strain evidence="1">CBS 10737</strain>
    </source>
</reference>
<evidence type="ECO:0000313" key="3">
    <source>
        <dbReference type="Proteomes" id="UP000094020"/>
    </source>
</evidence>
<dbReference type="OrthoDB" id="10451841at2759"/>